<dbReference type="AlphaFoldDB" id="A0A518GFX5"/>
<dbReference type="InterPro" id="IPR001667">
    <property type="entry name" value="DDH_dom"/>
</dbReference>
<dbReference type="Gene3D" id="3.10.310.30">
    <property type="match status" value="1"/>
</dbReference>
<evidence type="ECO:0000313" key="4">
    <source>
        <dbReference type="Proteomes" id="UP000318017"/>
    </source>
</evidence>
<dbReference type="Proteomes" id="UP000318017">
    <property type="component" value="Chromosome"/>
</dbReference>
<keyword evidence="4" id="KW-1185">Reference proteome</keyword>
<dbReference type="InterPro" id="IPR051319">
    <property type="entry name" value="Oligoribo/pAp-PDE_c-di-AMP_PDE"/>
</dbReference>
<dbReference type="SUPFAM" id="SSF64182">
    <property type="entry name" value="DHH phosphoesterases"/>
    <property type="match status" value="1"/>
</dbReference>
<protein>
    <submittedName>
        <fullName evidence="3">NanoRNase/pAp phosphatase</fullName>
        <ecNumber evidence="3">3.1.-.-</ecNumber>
    </submittedName>
</protein>
<dbReference type="PANTHER" id="PTHR47618:SF1">
    <property type="entry name" value="BIFUNCTIONAL OLIGORIBONUCLEASE AND PAP PHOSPHATASE NRNA"/>
    <property type="match status" value="1"/>
</dbReference>
<keyword evidence="3" id="KW-0378">Hydrolase</keyword>
<dbReference type="Pfam" id="PF02272">
    <property type="entry name" value="DHHA1"/>
    <property type="match status" value="1"/>
</dbReference>
<organism evidence="3 4">
    <name type="scientific">Aureliella helgolandensis</name>
    <dbReference type="NCBI Taxonomy" id="2527968"/>
    <lineage>
        <taxon>Bacteria</taxon>
        <taxon>Pseudomonadati</taxon>
        <taxon>Planctomycetota</taxon>
        <taxon>Planctomycetia</taxon>
        <taxon>Pirellulales</taxon>
        <taxon>Pirellulaceae</taxon>
        <taxon>Aureliella</taxon>
    </lineage>
</organism>
<dbReference type="EMBL" id="CP036298">
    <property type="protein sequence ID" value="QDV27480.1"/>
    <property type="molecule type" value="Genomic_DNA"/>
</dbReference>
<evidence type="ECO:0000259" key="1">
    <source>
        <dbReference type="Pfam" id="PF01368"/>
    </source>
</evidence>
<sequence>MVAKREDLKQHSRLAWHSSAASLAPYQIGQFMTVNWDQLAQRIQSCQSFILCSHIRPDCDALGSEIGMAGILDQLGKQVRIVNGHPTPPNLNFLDPNRRIEVLGETTTAADVKADCFIVLDTSAWAQLGPMGDVLKSFEGQKLCIDHHVGEEDLGTEFFKNTTAEATGHLVAKLAKHMHVAINKPMATALYAAIATDTGWFRFGSTTPATYRVIADLLECGAVPAEIYGELYERDTLGRVRLRGRILSRTAAERDGKLVYTHVLKEDFTETGAVASDTEDAINLTLAIAGTLVAVIFVEQATGGFKLSFRSRCGVDCSALARSFGGGGHKAAAGAFIEGKLEEVQALVLPVVRTAMKECGT</sequence>
<name>A0A518GFX5_9BACT</name>
<proteinExistence type="predicted"/>
<evidence type="ECO:0000313" key="3">
    <source>
        <dbReference type="EMBL" id="QDV27480.1"/>
    </source>
</evidence>
<dbReference type="InterPro" id="IPR038763">
    <property type="entry name" value="DHH_sf"/>
</dbReference>
<gene>
    <name evidence="3" type="ORF">Q31a_58690</name>
</gene>
<dbReference type="PANTHER" id="PTHR47618">
    <property type="entry name" value="BIFUNCTIONAL OLIGORIBONUCLEASE AND PAP PHOSPHATASE NRNA"/>
    <property type="match status" value="1"/>
</dbReference>
<dbReference type="EC" id="3.1.-.-" evidence="3"/>
<reference evidence="3 4" key="1">
    <citation type="submission" date="2019-02" db="EMBL/GenBank/DDBJ databases">
        <title>Deep-cultivation of Planctomycetes and their phenomic and genomic characterization uncovers novel biology.</title>
        <authorList>
            <person name="Wiegand S."/>
            <person name="Jogler M."/>
            <person name="Boedeker C."/>
            <person name="Pinto D."/>
            <person name="Vollmers J."/>
            <person name="Rivas-Marin E."/>
            <person name="Kohn T."/>
            <person name="Peeters S.H."/>
            <person name="Heuer A."/>
            <person name="Rast P."/>
            <person name="Oberbeckmann S."/>
            <person name="Bunk B."/>
            <person name="Jeske O."/>
            <person name="Meyerdierks A."/>
            <person name="Storesund J.E."/>
            <person name="Kallscheuer N."/>
            <person name="Luecker S."/>
            <person name="Lage O.M."/>
            <person name="Pohl T."/>
            <person name="Merkel B.J."/>
            <person name="Hornburger P."/>
            <person name="Mueller R.-W."/>
            <person name="Bruemmer F."/>
            <person name="Labrenz M."/>
            <person name="Spormann A.M."/>
            <person name="Op den Camp H."/>
            <person name="Overmann J."/>
            <person name="Amann R."/>
            <person name="Jetten M.S.M."/>
            <person name="Mascher T."/>
            <person name="Medema M.H."/>
            <person name="Devos D.P."/>
            <person name="Kaster A.-K."/>
            <person name="Ovreas L."/>
            <person name="Rohde M."/>
            <person name="Galperin M.Y."/>
            <person name="Jogler C."/>
        </authorList>
    </citation>
    <scope>NUCLEOTIDE SEQUENCE [LARGE SCALE GENOMIC DNA]</scope>
    <source>
        <strain evidence="3 4">Q31a</strain>
    </source>
</reference>
<dbReference type="InterPro" id="IPR003156">
    <property type="entry name" value="DHHA1_dom"/>
</dbReference>
<dbReference type="GO" id="GO:0003676">
    <property type="term" value="F:nucleic acid binding"/>
    <property type="evidence" value="ECO:0007669"/>
    <property type="project" value="InterPro"/>
</dbReference>
<feature type="domain" description="DDH" evidence="1">
    <location>
        <begin position="50"/>
        <end position="194"/>
    </location>
</feature>
<dbReference type="Gene3D" id="3.90.1640.10">
    <property type="entry name" value="inorganic pyrophosphatase (n-terminal core)"/>
    <property type="match status" value="1"/>
</dbReference>
<dbReference type="KEGG" id="ahel:Q31a_58690"/>
<dbReference type="Pfam" id="PF01368">
    <property type="entry name" value="DHH"/>
    <property type="match status" value="1"/>
</dbReference>
<dbReference type="GO" id="GO:0016787">
    <property type="term" value="F:hydrolase activity"/>
    <property type="evidence" value="ECO:0007669"/>
    <property type="project" value="UniProtKB-KW"/>
</dbReference>
<feature type="domain" description="DHHA1" evidence="2">
    <location>
        <begin position="270"/>
        <end position="347"/>
    </location>
</feature>
<accession>A0A518GFX5</accession>
<evidence type="ECO:0000259" key="2">
    <source>
        <dbReference type="Pfam" id="PF02272"/>
    </source>
</evidence>